<comment type="caution">
    <text evidence="1">The sequence shown here is derived from an EMBL/GenBank/DDBJ whole genome shotgun (WGS) entry which is preliminary data.</text>
</comment>
<gene>
    <name evidence="1" type="ORF">BKP37_15885</name>
</gene>
<dbReference type="AlphaFoldDB" id="A0A1S2LIQ2"/>
<name>A0A1S2LIQ2_9BACI</name>
<evidence type="ECO:0000313" key="1">
    <source>
        <dbReference type="EMBL" id="OIJ11355.1"/>
    </source>
</evidence>
<organism evidence="1 2">
    <name type="scientific">Anaerobacillus alkalilacustris</name>
    <dbReference type="NCBI Taxonomy" id="393763"/>
    <lineage>
        <taxon>Bacteria</taxon>
        <taxon>Bacillati</taxon>
        <taxon>Bacillota</taxon>
        <taxon>Bacilli</taxon>
        <taxon>Bacillales</taxon>
        <taxon>Bacillaceae</taxon>
        <taxon>Anaerobacillus</taxon>
    </lineage>
</organism>
<proteinExistence type="predicted"/>
<dbReference type="RefSeq" id="WP_071310604.1">
    <property type="nucleotide sequence ID" value="NZ_MLQR01000040.1"/>
</dbReference>
<accession>A0A1S2LIQ2</accession>
<protein>
    <recommendedName>
        <fullName evidence="3">Thioredoxin-like fold domain-containing protein</fullName>
    </recommendedName>
</protein>
<keyword evidence="2" id="KW-1185">Reference proteome</keyword>
<reference evidence="1 2" key="1">
    <citation type="submission" date="2016-10" db="EMBL/GenBank/DDBJ databases">
        <title>Draft genome sequences of four alkaliphilic bacteria belonging to the Anaerobacillus genus.</title>
        <authorList>
            <person name="Bassil N.M."/>
            <person name="Lloyd J.R."/>
        </authorList>
    </citation>
    <scope>NUCLEOTIDE SEQUENCE [LARGE SCALE GENOMIC DNA]</scope>
    <source>
        <strain evidence="1 2">DSM 18345</strain>
    </source>
</reference>
<dbReference type="Proteomes" id="UP000179524">
    <property type="component" value="Unassembled WGS sequence"/>
</dbReference>
<sequence length="60" mass="6772">MKLINEGFQAGIEVSCLSEVIEIVSSEARQYQITEIPTFLSFKKKDYHLLSSDNLSSYIG</sequence>
<evidence type="ECO:0000313" key="2">
    <source>
        <dbReference type="Proteomes" id="UP000179524"/>
    </source>
</evidence>
<dbReference type="EMBL" id="MLQR01000040">
    <property type="protein sequence ID" value="OIJ11355.1"/>
    <property type="molecule type" value="Genomic_DNA"/>
</dbReference>
<evidence type="ECO:0008006" key="3">
    <source>
        <dbReference type="Google" id="ProtNLM"/>
    </source>
</evidence>